<sequence>PLAPLLLYRCEEQHLSAILELFDGLCSSWTLLPIGAWDTAFQAQGAFLVSKLADPQWALANISERQNEIAARAPQLAPLMCRNYSPLAWDEVRHHFTSHTSEGINMDAGGFNPFRRDFGDLLPGENFVEALMRVFDAPFAAALSAYDRVVLDKEQTLTVKDVERRHPDYFAKAYGYALSELKNGRQ</sequence>
<evidence type="ECO:0000313" key="2">
    <source>
        <dbReference type="Proteomes" id="UP001259803"/>
    </source>
</evidence>
<protein>
    <submittedName>
        <fullName evidence="1">Uncharacterized protein</fullName>
    </submittedName>
</protein>
<organism evidence="1 2">
    <name type="scientific">Croceicoccus esteveae</name>
    <dbReference type="NCBI Taxonomy" id="3075597"/>
    <lineage>
        <taxon>Bacteria</taxon>
        <taxon>Pseudomonadati</taxon>
        <taxon>Pseudomonadota</taxon>
        <taxon>Alphaproteobacteria</taxon>
        <taxon>Sphingomonadales</taxon>
        <taxon>Erythrobacteraceae</taxon>
        <taxon>Croceicoccus</taxon>
    </lineage>
</organism>
<comment type="caution">
    <text evidence="1">The sequence shown here is derived from an EMBL/GenBank/DDBJ whole genome shotgun (WGS) entry which is preliminary data.</text>
</comment>
<keyword evidence="2" id="KW-1185">Reference proteome</keyword>
<accession>A0ABU2ZHR4</accession>
<evidence type="ECO:0000313" key="1">
    <source>
        <dbReference type="EMBL" id="MDT0575598.1"/>
    </source>
</evidence>
<dbReference type="EMBL" id="JAVRHS010000002">
    <property type="protein sequence ID" value="MDT0575598.1"/>
    <property type="molecule type" value="Genomic_DNA"/>
</dbReference>
<feature type="non-terminal residue" evidence="1">
    <location>
        <position position="1"/>
    </location>
</feature>
<dbReference type="Proteomes" id="UP001259803">
    <property type="component" value="Unassembled WGS sequence"/>
</dbReference>
<name>A0ABU2ZHR4_9SPHN</name>
<proteinExistence type="predicted"/>
<gene>
    <name evidence="1" type="ORF">RM533_05320</name>
</gene>
<reference evidence="1 2" key="1">
    <citation type="submission" date="2023-09" db="EMBL/GenBank/DDBJ databases">
        <authorList>
            <person name="Rey-Velasco X."/>
        </authorList>
    </citation>
    <scope>NUCLEOTIDE SEQUENCE [LARGE SCALE GENOMIC DNA]</scope>
    <source>
        <strain evidence="1 2">F390</strain>
    </source>
</reference>